<comment type="caution">
    <text evidence="5">The sequence shown here is derived from an EMBL/GenBank/DDBJ whole genome shotgun (WGS) entry which is preliminary data.</text>
</comment>
<dbReference type="Proteomes" id="UP000623129">
    <property type="component" value="Unassembled WGS sequence"/>
</dbReference>
<gene>
    <name evidence="5" type="ORF">FCM35_KLT19464</name>
</gene>
<keyword evidence="6" id="KW-1185">Reference proteome</keyword>
<protein>
    <submittedName>
        <fullName evidence="5">RRP12-like protein isoform X1</fullName>
    </submittedName>
</protein>
<dbReference type="EMBL" id="SWLB01000007">
    <property type="protein sequence ID" value="KAF3336878.1"/>
    <property type="molecule type" value="Genomic_DNA"/>
</dbReference>
<dbReference type="Pfam" id="PF08161">
    <property type="entry name" value="RRP12_HEAT"/>
    <property type="match status" value="1"/>
</dbReference>
<dbReference type="AlphaFoldDB" id="A0A833RJL7"/>
<feature type="region of interest" description="Disordered" evidence="2">
    <location>
        <begin position="718"/>
        <end position="744"/>
    </location>
</feature>
<evidence type="ECO:0000256" key="2">
    <source>
        <dbReference type="SAM" id="MobiDB-lite"/>
    </source>
</evidence>
<proteinExistence type="inferred from homology"/>
<dbReference type="PANTHER" id="PTHR48412">
    <property type="entry name" value="ARM REPEAT SUPERFAMILY PROTEIN"/>
    <property type="match status" value="1"/>
</dbReference>
<feature type="region of interest" description="Disordered" evidence="2">
    <location>
        <begin position="1"/>
        <end position="24"/>
    </location>
</feature>
<evidence type="ECO:0000313" key="5">
    <source>
        <dbReference type="EMBL" id="KAF3336878.1"/>
    </source>
</evidence>
<dbReference type="InterPro" id="IPR012978">
    <property type="entry name" value="HEAT_RRP12"/>
</dbReference>
<comment type="similarity">
    <text evidence="1">Belongs to the RRP12 family.</text>
</comment>
<evidence type="ECO:0000259" key="3">
    <source>
        <dbReference type="Pfam" id="PF08161"/>
    </source>
</evidence>
<feature type="compositionally biased region" description="Basic residues" evidence="2">
    <location>
        <begin position="1157"/>
        <end position="1169"/>
    </location>
</feature>
<dbReference type="InterPro" id="IPR011989">
    <property type="entry name" value="ARM-like"/>
</dbReference>
<feature type="compositionally biased region" description="Basic and acidic residues" evidence="2">
    <location>
        <begin position="1139"/>
        <end position="1156"/>
    </location>
</feature>
<reference evidence="5" key="1">
    <citation type="submission" date="2020-01" db="EMBL/GenBank/DDBJ databases">
        <title>Genome sequence of Kobresia littledalei, the first chromosome-level genome in the family Cyperaceae.</title>
        <authorList>
            <person name="Qu G."/>
        </authorList>
    </citation>
    <scope>NUCLEOTIDE SEQUENCE</scope>
    <source>
        <strain evidence="5">C.B.Clarke</strain>
        <tissue evidence="5">Leaf</tissue>
    </source>
</reference>
<dbReference type="OrthoDB" id="2192888at2759"/>
<feature type="compositionally biased region" description="Basic and acidic residues" evidence="2">
    <location>
        <begin position="1113"/>
        <end position="1122"/>
    </location>
</feature>
<dbReference type="InterPro" id="IPR016024">
    <property type="entry name" value="ARM-type_fold"/>
</dbReference>
<dbReference type="Gene3D" id="1.25.10.10">
    <property type="entry name" value="Leucine-rich Repeat Variant"/>
    <property type="match status" value="1"/>
</dbReference>
<sequence length="1169" mass="130342">MKRKADGEAMDSDGEGTTKSESELLLSLDPSDDMCEALMRRYCKSASTQHRHLCASAAAMRSILLEEGLPLSPPAYLAAAVHSLRSTGGDPSATSAIASFLSILLPLIRDGDLSTTKTKDTISILAGFLKENKALPTGTVRSIVRVLGLLVLFAEKEDWEALELPLDTLLSFSVDKRPKVRKCAQEFVEKIFTFLKGAGTIKKAEKAILDIFYKHIPSVKKLNLAKPVDPSKSKRTENTEEAELVHFLNLLILVTPQLSKNSRRKCFSEAFKLLTPEFYVLTRHILKLTEALLKHLDIEYLSGESENFICSLMAYVSMEKNPTDTVVTALELLKDCLKKLKDIQPDMWSSSLPPVFEVASGYITSDVESSKEIGSTLKELIACHVDGRPFLKSENQIVDDEMEMSSEATAIKSICSSLCKAFSTVKQPTESVLGVISVLFLKLDESSCFFMKDIVLRLSEQVADLQKEMPILKNVHECIGCAVIAMGPEKIISLIPINLNEEKPTCSNTWLIPILNKYTLGASLRCFMDHIVPLADSVKKMCKKGKKGSKQRFVQSWINGLWGLLPAFCRYPSDIKESFGSLVELLIERLKQESSLHEIISKALQELINRNNTLCSGNQEGNVLAELMASLSLQLYHFDFTKKVYSEKSARKNLKVLASHSMELISTFSDIFFNSSVEKRAYLKDTLRCLASVAESVNICTFYLSLVKSLDLADTEMENRKVKDQDTGTDEKEEVEKDNSNEKQDTKRSLMLELASTFVEVANADLLNIVFDFIRTSLLSDAEICHGQAFFAMSCILKEKSEFSLSRVDEIMLLLHNVESTSDNTTIVNRLSCYQHLLVHMLKANEENMNNKAFLILNEIILALKSKNESRSLAYDVLLATSSSLKSNAQSDLQRLFTMVMGYLSSPSPQITSGAVSALSLLIYNDAEFCLGVPNLIPSVLILLQNKSKEVIKAALGFFKVLVSTLQTDKLIKLQGEILKGILPWSAVSKFHFREKAGMIIEILIRKCGFGSVDMAVPHKYKGFVKTIAEARQNKKNPKEGDDDSKKAPESEQSSPNERAKKANTDNVSGSERRKGFGAKGSADKNWKIKKHNLKNTSENSVKSGEGNLKFQPRAESKAGETKKRKRNGGSEQQSYNKKQKDFRKTKLDNSSDNKQRSFRKNKKNTPTK</sequence>
<evidence type="ECO:0000256" key="1">
    <source>
        <dbReference type="ARBA" id="ARBA00007690"/>
    </source>
</evidence>
<evidence type="ECO:0000313" key="6">
    <source>
        <dbReference type="Proteomes" id="UP000623129"/>
    </source>
</evidence>
<dbReference type="InterPro" id="IPR057860">
    <property type="entry name" value="HEAT_RRP12_N"/>
</dbReference>
<dbReference type="SUPFAM" id="SSF48371">
    <property type="entry name" value="ARM repeat"/>
    <property type="match status" value="2"/>
</dbReference>
<feature type="compositionally biased region" description="Basic and acidic residues" evidence="2">
    <location>
        <begin position="1037"/>
        <end position="1050"/>
    </location>
</feature>
<feature type="domain" description="RRP12 N-terminal HEAT" evidence="4">
    <location>
        <begin position="27"/>
        <end position="297"/>
    </location>
</feature>
<feature type="domain" description="RRP12 HEAT" evidence="3">
    <location>
        <begin position="396"/>
        <end position="673"/>
    </location>
</feature>
<name>A0A833RJL7_9POAL</name>
<dbReference type="Pfam" id="PF25772">
    <property type="entry name" value="HEAT_RRP12_N"/>
    <property type="match status" value="1"/>
</dbReference>
<evidence type="ECO:0000259" key="4">
    <source>
        <dbReference type="Pfam" id="PF25772"/>
    </source>
</evidence>
<accession>A0A833RJL7</accession>
<organism evidence="5 6">
    <name type="scientific">Carex littledalei</name>
    <dbReference type="NCBI Taxonomy" id="544730"/>
    <lineage>
        <taxon>Eukaryota</taxon>
        <taxon>Viridiplantae</taxon>
        <taxon>Streptophyta</taxon>
        <taxon>Embryophyta</taxon>
        <taxon>Tracheophyta</taxon>
        <taxon>Spermatophyta</taxon>
        <taxon>Magnoliopsida</taxon>
        <taxon>Liliopsida</taxon>
        <taxon>Poales</taxon>
        <taxon>Cyperaceae</taxon>
        <taxon>Cyperoideae</taxon>
        <taxon>Cariceae</taxon>
        <taxon>Carex</taxon>
        <taxon>Carex subgen. Euthyceras</taxon>
    </lineage>
</organism>
<dbReference type="PANTHER" id="PTHR48412:SF1">
    <property type="entry name" value="ARM REPEAT SUPERFAMILY PROTEIN"/>
    <property type="match status" value="1"/>
</dbReference>
<feature type="region of interest" description="Disordered" evidence="2">
    <location>
        <begin position="1032"/>
        <end position="1169"/>
    </location>
</feature>